<evidence type="ECO:0000313" key="2">
    <source>
        <dbReference type="Proteomes" id="UP001157502"/>
    </source>
</evidence>
<name>A0ACC2G1P6_DALPE</name>
<evidence type="ECO:0000313" key="1">
    <source>
        <dbReference type="EMBL" id="KAJ7997513.1"/>
    </source>
</evidence>
<reference evidence="1" key="1">
    <citation type="submission" date="2021-05" db="EMBL/GenBank/DDBJ databases">
        <authorList>
            <person name="Pan Q."/>
            <person name="Jouanno E."/>
            <person name="Zahm M."/>
            <person name="Klopp C."/>
            <person name="Cabau C."/>
            <person name="Louis A."/>
            <person name="Berthelot C."/>
            <person name="Parey E."/>
            <person name="Roest Crollius H."/>
            <person name="Montfort J."/>
            <person name="Robinson-Rechavi M."/>
            <person name="Bouchez O."/>
            <person name="Lampietro C."/>
            <person name="Lopez Roques C."/>
            <person name="Donnadieu C."/>
            <person name="Postlethwait J."/>
            <person name="Bobe J."/>
            <person name="Dillon D."/>
            <person name="Chandos A."/>
            <person name="von Hippel F."/>
            <person name="Guiguen Y."/>
        </authorList>
    </citation>
    <scope>NUCLEOTIDE SEQUENCE</scope>
    <source>
        <strain evidence="1">YG-Jan2019</strain>
    </source>
</reference>
<organism evidence="1 2">
    <name type="scientific">Dallia pectoralis</name>
    <name type="common">Alaska blackfish</name>
    <dbReference type="NCBI Taxonomy" id="75939"/>
    <lineage>
        <taxon>Eukaryota</taxon>
        <taxon>Metazoa</taxon>
        <taxon>Chordata</taxon>
        <taxon>Craniata</taxon>
        <taxon>Vertebrata</taxon>
        <taxon>Euteleostomi</taxon>
        <taxon>Actinopterygii</taxon>
        <taxon>Neopterygii</taxon>
        <taxon>Teleostei</taxon>
        <taxon>Protacanthopterygii</taxon>
        <taxon>Esociformes</taxon>
        <taxon>Umbridae</taxon>
        <taxon>Dallia</taxon>
    </lineage>
</organism>
<proteinExistence type="predicted"/>
<dbReference type="EMBL" id="CM055746">
    <property type="protein sequence ID" value="KAJ7997513.1"/>
    <property type="molecule type" value="Genomic_DNA"/>
</dbReference>
<sequence length="104" mass="11390">MWLLAVLTLLLAPYLPQSINISEDPGGSSNALNHSETLAEGFPESSARSHNHRGAGQGPEACTIPCDVTAKMLREEKHSMCGKHIISAILFYHPSYFNPCLIWV</sequence>
<comment type="caution">
    <text evidence="1">The sequence shown here is derived from an EMBL/GenBank/DDBJ whole genome shotgun (WGS) entry which is preliminary data.</text>
</comment>
<dbReference type="Proteomes" id="UP001157502">
    <property type="component" value="Chromosome 19"/>
</dbReference>
<gene>
    <name evidence="1" type="ORF">DPEC_G00229800</name>
</gene>
<keyword evidence="2" id="KW-1185">Reference proteome</keyword>
<accession>A0ACC2G1P6</accession>
<protein>
    <submittedName>
        <fullName evidence="1">Uncharacterized protein</fullName>
    </submittedName>
</protein>